<dbReference type="InterPro" id="IPR002477">
    <property type="entry name" value="Peptidoglycan-bd-like"/>
</dbReference>
<dbReference type="InterPro" id="IPR036365">
    <property type="entry name" value="PGBD-like_sf"/>
</dbReference>
<dbReference type="Proteomes" id="UP001385499">
    <property type="component" value="Unassembled WGS sequence"/>
</dbReference>
<dbReference type="EMBL" id="JBAKIA010000001">
    <property type="protein sequence ID" value="MEJ8472465.1"/>
    <property type="molecule type" value="Genomic_DNA"/>
</dbReference>
<dbReference type="RefSeq" id="WP_340271926.1">
    <property type="nucleotide sequence ID" value="NZ_JBAKIA010000001.1"/>
</dbReference>
<accession>A0ABU8TE70</accession>
<feature type="domain" description="Peptidoglycan binding-like" evidence="2">
    <location>
        <begin position="285"/>
        <end position="331"/>
    </location>
</feature>
<evidence type="ECO:0000259" key="2">
    <source>
        <dbReference type="Pfam" id="PF01471"/>
    </source>
</evidence>
<dbReference type="SUPFAM" id="SSF47090">
    <property type="entry name" value="PGBD-like"/>
    <property type="match status" value="1"/>
</dbReference>
<feature type="signal peptide" evidence="1">
    <location>
        <begin position="1"/>
        <end position="21"/>
    </location>
</feature>
<sequence length="338" mass="36471">MITRIIFMTLSLILGALPAAAQTDRIVALVITVGDGQTRADAIQAQLQLIGAETLRSDAPNNAELRSILTRFAREAANSRATFVYLDVPVVDFQGRSFVLPEGAVLDRSTDLFTQAIPIQAFSRSAAQAAQGGATVTTVVTPSQALPEGITVTQKAPDPIPTATPVLIATTKAFPNILAAFETALLKKEVEVSALLRRMTVHEGVTISDFPKRPIYLRETPQEEKKAEAAPEAVVIPELQPEPAPQPEADVSAVPDTPEIAAKEPSETLEELTLLEQSLSRAAKRSIQRKLRDLEFYKGLVDGIFGPQTRSAIKAFQSSRADNQSGVLTRRQLLDLST</sequence>
<feature type="chain" id="PRO_5047024584" evidence="1">
    <location>
        <begin position="22"/>
        <end position="338"/>
    </location>
</feature>
<organism evidence="3 4">
    <name type="scientific">Roseibium algae</name>
    <dbReference type="NCBI Taxonomy" id="3123038"/>
    <lineage>
        <taxon>Bacteria</taxon>
        <taxon>Pseudomonadati</taxon>
        <taxon>Pseudomonadota</taxon>
        <taxon>Alphaproteobacteria</taxon>
        <taxon>Hyphomicrobiales</taxon>
        <taxon>Stappiaceae</taxon>
        <taxon>Roseibium</taxon>
    </lineage>
</organism>
<keyword evidence="4" id="KW-1185">Reference proteome</keyword>
<evidence type="ECO:0000256" key="1">
    <source>
        <dbReference type="SAM" id="SignalP"/>
    </source>
</evidence>
<evidence type="ECO:0000313" key="3">
    <source>
        <dbReference type="EMBL" id="MEJ8472465.1"/>
    </source>
</evidence>
<protein>
    <submittedName>
        <fullName evidence="3">Peptidoglycan-binding domain-containing protein</fullName>
    </submittedName>
</protein>
<reference evidence="3 4" key="1">
    <citation type="submission" date="2024-02" db="EMBL/GenBank/DDBJ databases">
        <title>Roseibium algae sp. nov., isolated from marine alga (Grateloupia sp.), showing potential in myo-inositol conversion.</title>
        <authorList>
            <person name="Wang Y."/>
        </authorList>
    </citation>
    <scope>NUCLEOTIDE SEQUENCE [LARGE SCALE GENOMIC DNA]</scope>
    <source>
        <strain evidence="3 4">H3510</strain>
    </source>
</reference>
<dbReference type="InterPro" id="IPR036366">
    <property type="entry name" value="PGBDSf"/>
</dbReference>
<gene>
    <name evidence="3" type="ORF">V6575_00055</name>
</gene>
<comment type="caution">
    <text evidence="3">The sequence shown here is derived from an EMBL/GenBank/DDBJ whole genome shotgun (WGS) entry which is preliminary data.</text>
</comment>
<dbReference type="Gene3D" id="1.10.101.10">
    <property type="entry name" value="PGBD-like superfamily/PGBD"/>
    <property type="match status" value="1"/>
</dbReference>
<proteinExistence type="predicted"/>
<name>A0ABU8TE70_9HYPH</name>
<evidence type="ECO:0000313" key="4">
    <source>
        <dbReference type="Proteomes" id="UP001385499"/>
    </source>
</evidence>
<keyword evidence="1" id="KW-0732">Signal</keyword>
<dbReference type="Pfam" id="PF01471">
    <property type="entry name" value="PG_binding_1"/>
    <property type="match status" value="1"/>
</dbReference>